<dbReference type="InterPro" id="IPR012156">
    <property type="entry name" value="Cold_shock_CspA"/>
</dbReference>
<dbReference type="Proteomes" id="UP000288096">
    <property type="component" value="Unassembled WGS sequence"/>
</dbReference>
<accession>A0A401FQP1</accession>
<keyword evidence="6" id="KW-1185">Reference proteome</keyword>
<sequence length="67" mass="7713">MAEEGRVKWFSEKKGYGFIERDGEEDIFFHSSSVKDHGFFTLEKSDLVTFEIKKTPKGVQAVNVKRA</sequence>
<dbReference type="CDD" id="cd04458">
    <property type="entry name" value="CSP_CDS"/>
    <property type="match status" value="1"/>
</dbReference>
<feature type="domain" description="CSD" evidence="4">
    <location>
        <begin position="2"/>
        <end position="66"/>
    </location>
</feature>
<comment type="caution">
    <text evidence="5">The sequence shown here is derived from an EMBL/GenBank/DDBJ whole genome shotgun (WGS) entry which is preliminary data.</text>
</comment>
<dbReference type="InterPro" id="IPR019844">
    <property type="entry name" value="CSD_CS"/>
</dbReference>
<dbReference type="EMBL" id="BEXT01000001">
    <property type="protein sequence ID" value="GBC59272.1"/>
    <property type="molecule type" value="Genomic_DNA"/>
</dbReference>
<comment type="subcellular location">
    <subcellularLocation>
        <location evidence="1 3">Cytoplasm</location>
    </subcellularLocation>
</comment>
<protein>
    <submittedName>
        <fullName evidence="5">Cold-shock protein</fullName>
    </submittedName>
</protein>
<dbReference type="PROSITE" id="PS00352">
    <property type="entry name" value="CSD_1"/>
    <property type="match status" value="1"/>
</dbReference>
<dbReference type="InterPro" id="IPR002059">
    <property type="entry name" value="CSP_DNA-bd"/>
</dbReference>
<reference evidence="6" key="1">
    <citation type="submission" date="2017-11" db="EMBL/GenBank/DDBJ databases">
        <authorList>
            <person name="Watanabe M."/>
            <person name="Kojima H."/>
        </authorList>
    </citation>
    <scope>NUCLEOTIDE SEQUENCE [LARGE SCALE GENOMIC DNA]</scope>
    <source>
        <strain evidence="6">Tokyo 01</strain>
    </source>
</reference>
<evidence type="ECO:0000256" key="3">
    <source>
        <dbReference type="RuleBase" id="RU000408"/>
    </source>
</evidence>
<dbReference type="GO" id="GO:0003676">
    <property type="term" value="F:nucleic acid binding"/>
    <property type="evidence" value="ECO:0007669"/>
    <property type="project" value="InterPro"/>
</dbReference>
<dbReference type="PANTHER" id="PTHR11544">
    <property type="entry name" value="COLD SHOCK DOMAIN CONTAINING PROTEINS"/>
    <property type="match status" value="1"/>
</dbReference>
<dbReference type="SUPFAM" id="SSF50249">
    <property type="entry name" value="Nucleic acid-binding proteins"/>
    <property type="match status" value="1"/>
</dbReference>
<evidence type="ECO:0000313" key="5">
    <source>
        <dbReference type="EMBL" id="GBC59272.1"/>
    </source>
</evidence>
<dbReference type="RefSeq" id="WP_124326797.1">
    <property type="nucleotide sequence ID" value="NZ_BEXT01000001.1"/>
</dbReference>
<evidence type="ECO:0000256" key="1">
    <source>
        <dbReference type="ARBA" id="ARBA00004496"/>
    </source>
</evidence>
<reference evidence="6" key="2">
    <citation type="submission" date="2019-01" db="EMBL/GenBank/DDBJ databases">
        <title>Genome sequence of Desulfonema ishimotonii strain Tokyo 01.</title>
        <authorList>
            <person name="Fukui M."/>
        </authorList>
    </citation>
    <scope>NUCLEOTIDE SEQUENCE [LARGE SCALE GENOMIC DNA]</scope>
    <source>
        <strain evidence="6">Tokyo 01</strain>
    </source>
</reference>
<dbReference type="InterPro" id="IPR050181">
    <property type="entry name" value="Cold_shock_domain"/>
</dbReference>
<name>A0A401FQP1_9BACT</name>
<dbReference type="SMART" id="SM00357">
    <property type="entry name" value="CSP"/>
    <property type="match status" value="1"/>
</dbReference>
<organism evidence="5 6">
    <name type="scientific">Desulfonema ishimotonii</name>
    <dbReference type="NCBI Taxonomy" id="45657"/>
    <lineage>
        <taxon>Bacteria</taxon>
        <taxon>Pseudomonadati</taxon>
        <taxon>Thermodesulfobacteriota</taxon>
        <taxon>Desulfobacteria</taxon>
        <taxon>Desulfobacterales</taxon>
        <taxon>Desulfococcaceae</taxon>
        <taxon>Desulfonema</taxon>
    </lineage>
</organism>
<evidence type="ECO:0000256" key="2">
    <source>
        <dbReference type="ARBA" id="ARBA00022490"/>
    </source>
</evidence>
<dbReference type="PIRSF" id="PIRSF002599">
    <property type="entry name" value="Cold_shock_A"/>
    <property type="match status" value="1"/>
</dbReference>
<dbReference type="AlphaFoldDB" id="A0A401FQP1"/>
<proteinExistence type="predicted"/>
<gene>
    <name evidence="5" type="ORF">DENIS_0208</name>
</gene>
<dbReference type="Pfam" id="PF00313">
    <property type="entry name" value="CSD"/>
    <property type="match status" value="1"/>
</dbReference>
<evidence type="ECO:0000259" key="4">
    <source>
        <dbReference type="PROSITE" id="PS51857"/>
    </source>
</evidence>
<dbReference type="GO" id="GO:0005829">
    <property type="term" value="C:cytosol"/>
    <property type="evidence" value="ECO:0007669"/>
    <property type="project" value="UniProtKB-ARBA"/>
</dbReference>
<evidence type="ECO:0000313" key="6">
    <source>
        <dbReference type="Proteomes" id="UP000288096"/>
    </source>
</evidence>
<dbReference type="InterPro" id="IPR012340">
    <property type="entry name" value="NA-bd_OB-fold"/>
</dbReference>
<dbReference type="OrthoDB" id="9805039at2"/>
<dbReference type="PROSITE" id="PS51857">
    <property type="entry name" value="CSD_2"/>
    <property type="match status" value="1"/>
</dbReference>
<keyword evidence="2" id="KW-0963">Cytoplasm</keyword>
<dbReference type="InterPro" id="IPR011129">
    <property type="entry name" value="CSD"/>
</dbReference>
<dbReference type="PRINTS" id="PR00050">
    <property type="entry name" value="COLDSHOCK"/>
</dbReference>
<dbReference type="Gene3D" id="2.40.50.140">
    <property type="entry name" value="Nucleic acid-binding proteins"/>
    <property type="match status" value="1"/>
</dbReference>